<dbReference type="STRING" id="2512241.A0A553I2J8"/>
<dbReference type="CDD" id="cd00118">
    <property type="entry name" value="LysM"/>
    <property type="match status" value="2"/>
</dbReference>
<evidence type="ECO:0000256" key="3">
    <source>
        <dbReference type="ARBA" id="ARBA00044955"/>
    </source>
</evidence>
<dbReference type="PANTHER" id="PTHR34997">
    <property type="entry name" value="AM15"/>
    <property type="match status" value="1"/>
</dbReference>
<name>A0A553I2J8_9PEZI</name>
<dbReference type="PANTHER" id="PTHR34997:SF1">
    <property type="entry name" value="PEPTIDOGLYCAN-BINDING LYSIN DOMAIN"/>
    <property type="match status" value="1"/>
</dbReference>
<dbReference type="InterPro" id="IPR036779">
    <property type="entry name" value="LysM_dom_sf"/>
</dbReference>
<dbReference type="AlphaFoldDB" id="A0A553I2J8"/>
<feature type="domain" description="LysM" evidence="4">
    <location>
        <begin position="478"/>
        <end position="524"/>
    </location>
</feature>
<gene>
    <name evidence="5" type="ORF">FHL15_004583</name>
</gene>
<dbReference type="EMBL" id="VFLP01000022">
    <property type="protein sequence ID" value="TRX94428.1"/>
    <property type="molecule type" value="Genomic_DNA"/>
</dbReference>
<organism evidence="5 6">
    <name type="scientific">Xylaria flabelliformis</name>
    <dbReference type="NCBI Taxonomy" id="2512241"/>
    <lineage>
        <taxon>Eukaryota</taxon>
        <taxon>Fungi</taxon>
        <taxon>Dikarya</taxon>
        <taxon>Ascomycota</taxon>
        <taxon>Pezizomycotina</taxon>
        <taxon>Sordariomycetes</taxon>
        <taxon>Xylariomycetidae</taxon>
        <taxon>Xylariales</taxon>
        <taxon>Xylariaceae</taxon>
        <taxon>Xylaria</taxon>
    </lineage>
</organism>
<accession>A0A553I2J8</accession>
<dbReference type="Gene3D" id="3.10.350.10">
    <property type="entry name" value="LysM domain"/>
    <property type="match status" value="4"/>
</dbReference>
<evidence type="ECO:0000259" key="4">
    <source>
        <dbReference type="PROSITE" id="PS51782"/>
    </source>
</evidence>
<dbReference type="InterPro" id="IPR052210">
    <property type="entry name" value="LysM1-like"/>
</dbReference>
<dbReference type="OrthoDB" id="5985073at2759"/>
<feature type="domain" description="LysM" evidence="4">
    <location>
        <begin position="288"/>
        <end position="334"/>
    </location>
</feature>
<protein>
    <recommendedName>
        <fullName evidence="4">LysM domain-containing protein</fullName>
    </recommendedName>
</protein>
<evidence type="ECO:0000313" key="5">
    <source>
        <dbReference type="EMBL" id="TRX94428.1"/>
    </source>
</evidence>
<dbReference type="GO" id="GO:0008061">
    <property type="term" value="F:chitin binding"/>
    <property type="evidence" value="ECO:0007669"/>
    <property type="project" value="UniProtKB-KW"/>
</dbReference>
<comment type="similarity">
    <text evidence="3">Belongs to the secreted LysM effector family.</text>
</comment>
<dbReference type="Pfam" id="PF01476">
    <property type="entry name" value="LysM"/>
    <property type="match status" value="2"/>
</dbReference>
<dbReference type="InterPro" id="IPR018392">
    <property type="entry name" value="LysM"/>
</dbReference>
<evidence type="ECO:0000313" key="6">
    <source>
        <dbReference type="Proteomes" id="UP000319160"/>
    </source>
</evidence>
<sequence>MKSPTTATFVLQATTIWRTISLVNGQSVQLFPFTATSTNITATCAAVINQNVTCDASLLDLGQQFGLPHGLPALLPASQLTSLCTAGCAASLATWERRIQGACGTQYWPDSNGDGGSFQPSAIAETFLEIYNSICIKNSAGKMCNSEIASVLSFDATNQNFTGTPPTSAICNTCVLLAIQTQLAMPLASKPDIASYFFSLTSSCGSTTGFKPSPTPTGTTYTIAATPTTTPTCVGKTYTIGASDTCQGISTSQGISTYDLIWNNNLTSACENFPTSGKLCIPSATSCKPYTVLATDTCSSIQSKFSLLYSQLISWNPSLGVGCQGLSAAVGFVICVSTPGGSWINPNTSDISTVAPPPTSLPAPTLLTGSLTAMTMLPSATYLPYSSNLTTPYANSTRMDCISYITAPFLVNITDNNNTLTSSSCSDAVAAYGVSLADFLLWNPDLSNDTSCVLAKNVQYCVQISAVPAPNITDYCIEYQIPQPGYDCLSFAAQAGIEPAQFVEWNPTVGSDCSRFLPGLQYCVAVYHYRQPGITSNCNQFAVANDTNWADLPCQIIETKYGLSHARFVAWNPAVLSNCTGMYPGYDYCVSIPHYVPTYTSTTPVAPSFTPPTGISMTTA</sequence>
<keyword evidence="2" id="KW-0843">Virulence</keyword>
<dbReference type="SMART" id="SM00257">
    <property type="entry name" value="LysM"/>
    <property type="match status" value="2"/>
</dbReference>
<keyword evidence="1" id="KW-0147">Chitin-binding</keyword>
<feature type="domain" description="LysM" evidence="4">
    <location>
        <begin position="236"/>
        <end position="281"/>
    </location>
</feature>
<keyword evidence="6" id="KW-1185">Reference proteome</keyword>
<reference evidence="6" key="1">
    <citation type="submission" date="2019-06" db="EMBL/GenBank/DDBJ databases">
        <title>Draft genome sequence of the griseofulvin-producing fungus Xylaria cubensis strain G536.</title>
        <authorList>
            <person name="Mead M.E."/>
            <person name="Raja H.A."/>
            <person name="Steenwyk J.L."/>
            <person name="Knowles S.L."/>
            <person name="Oberlies N.H."/>
            <person name="Rokas A."/>
        </authorList>
    </citation>
    <scope>NUCLEOTIDE SEQUENCE [LARGE SCALE GENOMIC DNA]</scope>
    <source>
        <strain evidence="6">G536</strain>
    </source>
</reference>
<dbReference type="PROSITE" id="PS51782">
    <property type="entry name" value="LYSM"/>
    <property type="match status" value="3"/>
</dbReference>
<dbReference type="Proteomes" id="UP000319160">
    <property type="component" value="Unassembled WGS sequence"/>
</dbReference>
<evidence type="ECO:0000256" key="1">
    <source>
        <dbReference type="ARBA" id="ARBA00022669"/>
    </source>
</evidence>
<evidence type="ECO:0000256" key="2">
    <source>
        <dbReference type="ARBA" id="ARBA00023026"/>
    </source>
</evidence>
<comment type="caution">
    <text evidence="5">The sequence shown here is derived from an EMBL/GenBank/DDBJ whole genome shotgun (WGS) entry which is preliminary data.</text>
</comment>
<proteinExistence type="inferred from homology"/>